<keyword evidence="8" id="KW-1185">Reference proteome</keyword>
<dbReference type="GO" id="GO:0016020">
    <property type="term" value="C:membrane"/>
    <property type="evidence" value="ECO:0007669"/>
    <property type="project" value="UniProtKB-SubCell"/>
</dbReference>
<proteinExistence type="predicted"/>
<evidence type="ECO:0000256" key="1">
    <source>
        <dbReference type="ARBA" id="ARBA00004370"/>
    </source>
</evidence>
<dbReference type="InterPro" id="IPR042804">
    <property type="entry name" value="GPR82"/>
</dbReference>
<dbReference type="PROSITE" id="PS50262">
    <property type="entry name" value="G_PROTEIN_RECEP_F1_2"/>
    <property type="match status" value="1"/>
</dbReference>
<protein>
    <submittedName>
        <fullName evidence="7">GPR82 protein</fullName>
    </submittedName>
</protein>
<dbReference type="Pfam" id="PF00001">
    <property type="entry name" value="7tm_1"/>
    <property type="match status" value="1"/>
</dbReference>
<feature type="non-terminal residue" evidence="7">
    <location>
        <position position="342"/>
    </location>
</feature>
<comment type="subcellular location">
    <subcellularLocation>
        <location evidence="1">Membrane</location>
    </subcellularLocation>
</comment>
<evidence type="ECO:0000259" key="6">
    <source>
        <dbReference type="PROSITE" id="PS50262"/>
    </source>
</evidence>
<dbReference type="SUPFAM" id="SSF81321">
    <property type="entry name" value="Family A G protein-coupled receptor-like"/>
    <property type="match status" value="1"/>
</dbReference>
<feature type="transmembrane region" description="Helical" evidence="5">
    <location>
        <begin position="51"/>
        <end position="76"/>
    </location>
</feature>
<feature type="non-terminal residue" evidence="7">
    <location>
        <position position="1"/>
    </location>
</feature>
<dbReference type="PRINTS" id="PR00237">
    <property type="entry name" value="GPCRRHODOPSN"/>
</dbReference>
<dbReference type="AlphaFoldDB" id="A0A7K6E625"/>
<dbReference type="Proteomes" id="UP000575029">
    <property type="component" value="Unassembled WGS sequence"/>
</dbReference>
<evidence type="ECO:0000313" key="8">
    <source>
        <dbReference type="Proteomes" id="UP000575029"/>
    </source>
</evidence>
<gene>
    <name evidence="7" type="primary">Gpr82</name>
    <name evidence="7" type="ORF">GRAPIC_R06864</name>
</gene>
<dbReference type="GO" id="GO:0004930">
    <property type="term" value="F:G protein-coupled receptor activity"/>
    <property type="evidence" value="ECO:0007669"/>
    <property type="project" value="InterPro"/>
</dbReference>
<dbReference type="InterPro" id="IPR017452">
    <property type="entry name" value="GPCR_Rhodpsn_7TM"/>
</dbReference>
<accession>A0A7K6E625</accession>
<dbReference type="PANTHER" id="PTHR47392:SF1">
    <property type="entry name" value="G-PROTEIN COUPLED RECEPTOR 82-RELATED"/>
    <property type="match status" value="1"/>
</dbReference>
<evidence type="ECO:0000256" key="4">
    <source>
        <dbReference type="ARBA" id="ARBA00023136"/>
    </source>
</evidence>
<reference evidence="7 8" key="1">
    <citation type="submission" date="2019-09" db="EMBL/GenBank/DDBJ databases">
        <title>Bird 10,000 Genomes (B10K) Project - Family phase.</title>
        <authorList>
            <person name="Zhang G."/>
        </authorList>
    </citation>
    <scope>NUCLEOTIDE SEQUENCE [LARGE SCALE GENOMIC DNA]</scope>
    <source>
        <strain evidence="7">B10K-DU-029-50</strain>
        <tissue evidence="7">Heart</tissue>
    </source>
</reference>
<feature type="transmembrane region" description="Helical" evidence="5">
    <location>
        <begin position="148"/>
        <end position="170"/>
    </location>
</feature>
<feature type="transmembrane region" description="Helical" evidence="5">
    <location>
        <begin position="96"/>
        <end position="114"/>
    </location>
</feature>
<evidence type="ECO:0000256" key="2">
    <source>
        <dbReference type="ARBA" id="ARBA00022692"/>
    </source>
</evidence>
<sequence>MNNSACLQPSPATTVVLPIIYSCLLPAGIFGNTLAAWTFSREAPTRRTQYIYLANLVTANLLVCSTMPFLAAYFAAGHRWPYESLACRIAHHLATLVMHVSMYVTIVILCSIALSQYTTLRNSSTQYSQELPGNFYRRLLQRFRRPKFAKCMCLVIWLIVLCITITAIAYNSQEMAEGEFPTCYNIRVEGGDRPAIIAGYLATACFFLSFMTVLGSYYCLTRHLSKIQKNTCIGEKHLIYRTVKRNILVIQMILTVCFLPYHIFKPVFYVLLTYNDCQRLNYLVEIKNFLTCLAAAKSSLDPVITLLLDKNFKKSLYGLFTKPTPEHQNQNDDIFTEMGRNV</sequence>
<organism evidence="7 8">
    <name type="scientific">Grantiella picta</name>
    <dbReference type="NCBI Taxonomy" id="266360"/>
    <lineage>
        <taxon>Eukaryota</taxon>
        <taxon>Metazoa</taxon>
        <taxon>Chordata</taxon>
        <taxon>Craniata</taxon>
        <taxon>Vertebrata</taxon>
        <taxon>Euteleostomi</taxon>
        <taxon>Archelosauria</taxon>
        <taxon>Archosauria</taxon>
        <taxon>Dinosauria</taxon>
        <taxon>Saurischia</taxon>
        <taxon>Theropoda</taxon>
        <taxon>Coelurosauria</taxon>
        <taxon>Aves</taxon>
        <taxon>Neognathae</taxon>
        <taxon>Neoaves</taxon>
        <taxon>Telluraves</taxon>
        <taxon>Australaves</taxon>
        <taxon>Passeriformes</taxon>
        <taxon>Meliphagoidea</taxon>
        <taxon>Meliphagidae</taxon>
        <taxon>Grantiella</taxon>
    </lineage>
</organism>
<feature type="transmembrane region" description="Helical" evidence="5">
    <location>
        <begin position="19"/>
        <end position="39"/>
    </location>
</feature>
<feature type="transmembrane region" description="Helical" evidence="5">
    <location>
        <begin position="246"/>
        <end position="264"/>
    </location>
</feature>
<dbReference type="InterPro" id="IPR000276">
    <property type="entry name" value="GPCR_Rhodpsn"/>
</dbReference>
<dbReference type="Gene3D" id="1.20.1070.10">
    <property type="entry name" value="Rhodopsin 7-helix transmembrane proteins"/>
    <property type="match status" value="1"/>
</dbReference>
<name>A0A7K6E625_9PASS</name>
<comment type="caution">
    <text evidence="7">The sequence shown here is derived from an EMBL/GenBank/DDBJ whole genome shotgun (WGS) entry which is preliminary data.</text>
</comment>
<evidence type="ECO:0000256" key="5">
    <source>
        <dbReference type="SAM" id="Phobius"/>
    </source>
</evidence>
<keyword evidence="2 5" id="KW-0812">Transmembrane</keyword>
<keyword evidence="3 5" id="KW-1133">Transmembrane helix</keyword>
<feature type="transmembrane region" description="Helical" evidence="5">
    <location>
        <begin position="197"/>
        <end position="220"/>
    </location>
</feature>
<evidence type="ECO:0000313" key="7">
    <source>
        <dbReference type="EMBL" id="NWV34436.1"/>
    </source>
</evidence>
<dbReference type="EMBL" id="VZRM01002763">
    <property type="protein sequence ID" value="NWV34436.1"/>
    <property type="molecule type" value="Genomic_DNA"/>
</dbReference>
<evidence type="ECO:0000256" key="3">
    <source>
        <dbReference type="ARBA" id="ARBA00022989"/>
    </source>
</evidence>
<feature type="domain" description="G-protein coupled receptors family 1 profile" evidence="6">
    <location>
        <begin position="31"/>
        <end position="305"/>
    </location>
</feature>
<keyword evidence="4 5" id="KW-0472">Membrane</keyword>
<dbReference type="PANTHER" id="PTHR47392">
    <property type="entry name" value="G-PROTEIN COUPLED RECEPTOR 82-RELATED"/>
    <property type="match status" value="1"/>
</dbReference>